<dbReference type="InterPro" id="IPR014001">
    <property type="entry name" value="Helicase_ATP-bd"/>
</dbReference>
<evidence type="ECO:0000256" key="3">
    <source>
        <dbReference type="SAM" id="MobiDB-lite"/>
    </source>
</evidence>
<dbReference type="CDD" id="cd18791">
    <property type="entry name" value="SF2_C_RHA"/>
    <property type="match status" value="1"/>
</dbReference>
<dbReference type="GO" id="GO:0004386">
    <property type="term" value="F:helicase activity"/>
    <property type="evidence" value="ECO:0007669"/>
    <property type="project" value="TreeGrafter"/>
</dbReference>
<dbReference type="InterPro" id="IPR011545">
    <property type="entry name" value="DEAD/DEAH_box_helicase_dom"/>
</dbReference>
<feature type="compositionally biased region" description="Polar residues" evidence="3">
    <location>
        <begin position="1416"/>
        <end position="1434"/>
    </location>
</feature>
<dbReference type="InterPro" id="IPR027417">
    <property type="entry name" value="P-loop_NTPase"/>
</dbReference>
<feature type="region of interest" description="Disordered" evidence="3">
    <location>
        <begin position="1416"/>
        <end position="1479"/>
    </location>
</feature>
<dbReference type="PANTHER" id="PTHR18934:SF145">
    <property type="entry name" value="ATP-DEPENDENT RNA HELICASE DHX57-RELATED"/>
    <property type="match status" value="1"/>
</dbReference>
<feature type="domain" description="Helicase ATP-binding" evidence="4">
    <location>
        <begin position="309"/>
        <end position="478"/>
    </location>
</feature>
<evidence type="ECO:0008006" key="8">
    <source>
        <dbReference type="Google" id="ProtNLM"/>
    </source>
</evidence>
<keyword evidence="1" id="KW-0547">Nucleotide-binding</keyword>
<dbReference type="OrthoDB" id="66977at2759"/>
<organism evidence="6 7">
    <name type="scientific">Fragilariopsis cylindrus CCMP1102</name>
    <dbReference type="NCBI Taxonomy" id="635003"/>
    <lineage>
        <taxon>Eukaryota</taxon>
        <taxon>Sar</taxon>
        <taxon>Stramenopiles</taxon>
        <taxon>Ochrophyta</taxon>
        <taxon>Bacillariophyta</taxon>
        <taxon>Bacillariophyceae</taxon>
        <taxon>Bacillariophycidae</taxon>
        <taxon>Bacillariales</taxon>
        <taxon>Bacillariaceae</taxon>
        <taxon>Fragilariopsis</taxon>
    </lineage>
</organism>
<dbReference type="PROSITE" id="PS51194">
    <property type="entry name" value="HELICASE_CTER"/>
    <property type="match status" value="1"/>
</dbReference>
<dbReference type="Pfam" id="PF00270">
    <property type="entry name" value="DEAD"/>
    <property type="match status" value="1"/>
</dbReference>
<evidence type="ECO:0000313" key="6">
    <source>
        <dbReference type="EMBL" id="OEU07461.1"/>
    </source>
</evidence>
<dbReference type="Pfam" id="PF00271">
    <property type="entry name" value="Helicase_C"/>
    <property type="match status" value="1"/>
</dbReference>
<evidence type="ECO:0000256" key="1">
    <source>
        <dbReference type="ARBA" id="ARBA00022741"/>
    </source>
</evidence>
<dbReference type="EMBL" id="KV784385">
    <property type="protein sequence ID" value="OEU07461.1"/>
    <property type="molecule type" value="Genomic_DNA"/>
</dbReference>
<evidence type="ECO:0000259" key="5">
    <source>
        <dbReference type="PROSITE" id="PS51194"/>
    </source>
</evidence>
<protein>
    <recommendedName>
        <fullName evidence="8">P-loop containing nucleoside triphosphate hydrolase protein</fullName>
    </recommendedName>
</protein>
<dbReference type="InterPro" id="IPR001650">
    <property type="entry name" value="Helicase_C-like"/>
</dbReference>
<feature type="compositionally biased region" description="Basic and acidic residues" evidence="3">
    <location>
        <begin position="1468"/>
        <end position="1479"/>
    </location>
</feature>
<reference evidence="6 7" key="1">
    <citation type="submission" date="2016-09" db="EMBL/GenBank/DDBJ databases">
        <title>Extensive genetic diversity and differential bi-allelic expression allows diatom success in the polar Southern Ocean.</title>
        <authorList>
            <consortium name="DOE Joint Genome Institute"/>
            <person name="Mock T."/>
            <person name="Otillar R.P."/>
            <person name="Strauss J."/>
            <person name="Dupont C."/>
            <person name="Frickenhaus S."/>
            <person name="Maumus F."/>
            <person name="Mcmullan M."/>
            <person name="Sanges R."/>
            <person name="Schmutz J."/>
            <person name="Toseland A."/>
            <person name="Valas R."/>
            <person name="Veluchamy A."/>
            <person name="Ward B.J."/>
            <person name="Allen A."/>
            <person name="Barry K."/>
            <person name="Falciatore A."/>
            <person name="Ferrante M."/>
            <person name="Fortunato A.E."/>
            <person name="Gloeckner G."/>
            <person name="Gruber A."/>
            <person name="Hipkin R."/>
            <person name="Janech M."/>
            <person name="Kroth P."/>
            <person name="Leese F."/>
            <person name="Lindquist E."/>
            <person name="Lyon B.R."/>
            <person name="Martin J."/>
            <person name="Mayer C."/>
            <person name="Parker M."/>
            <person name="Quesneville H."/>
            <person name="Raymond J."/>
            <person name="Uhlig C."/>
            <person name="Valentin K.U."/>
            <person name="Worden A.Z."/>
            <person name="Armbrust E.V."/>
            <person name="Bowler C."/>
            <person name="Green B."/>
            <person name="Moulton V."/>
            <person name="Van Oosterhout C."/>
            <person name="Grigoriev I."/>
        </authorList>
    </citation>
    <scope>NUCLEOTIDE SEQUENCE [LARGE SCALE GENOMIC DNA]</scope>
    <source>
        <strain evidence="6 7">CCMP1102</strain>
    </source>
</reference>
<dbReference type="Gene3D" id="3.40.50.300">
    <property type="entry name" value="P-loop containing nucleotide triphosphate hydrolases"/>
    <property type="match status" value="2"/>
</dbReference>
<dbReference type="KEGG" id="fcy:FRACYDRAFT_264864"/>
<dbReference type="PANTHER" id="PTHR18934">
    <property type="entry name" value="ATP-DEPENDENT RNA HELICASE"/>
    <property type="match status" value="1"/>
</dbReference>
<dbReference type="SMART" id="SM00490">
    <property type="entry name" value="HELICc"/>
    <property type="match status" value="1"/>
</dbReference>
<evidence type="ECO:0000259" key="4">
    <source>
        <dbReference type="PROSITE" id="PS51192"/>
    </source>
</evidence>
<proteinExistence type="predicted"/>
<gene>
    <name evidence="6" type="ORF">FRACYDRAFT_264864</name>
</gene>
<dbReference type="InParanoid" id="A0A1E7ENH0"/>
<keyword evidence="2" id="KW-0067">ATP-binding</keyword>
<dbReference type="Proteomes" id="UP000095751">
    <property type="component" value="Unassembled WGS sequence"/>
</dbReference>
<feature type="domain" description="Helicase C-terminal" evidence="5">
    <location>
        <begin position="532"/>
        <end position="704"/>
    </location>
</feature>
<name>A0A1E7ENH0_9STRA</name>
<dbReference type="SUPFAM" id="SSF52540">
    <property type="entry name" value="P-loop containing nucleoside triphosphate hydrolases"/>
    <property type="match status" value="1"/>
</dbReference>
<dbReference type="GO" id="GO:0003723">
    <property type="term" value="F:RNA binding"/>
    <property type="evidence" value="ECO:0007669"/>
    <property type="project" value="TreeGrafter"/>
</dbReference>
<dbReference type="GO" id="GO:0005524">
    <property type="term" value="F:ATP binding"/>
    <property type="evidence" value="ECO:0007669"/>
    <property type="project" value="UniProtKB-KW"/>
</dbReference>
<keyword evidence="7" id="KW-1185">Reference proteome</keyword>
<dbReference type="SMART" id="SM00487">
    <property type="entry name" value="DEXDc"/>
    <property type="match status" value="1"/>
</dbReference>
<evidence type="ECO:0000313" key="7">
    <source>
        <dbReference type="Proteomes" id="UP000095751"/>
    </source>
</evidence>
<dbReference type="Gene3D" id="1.20.120.1080">
    <property type="match status" value="1"/>
</dbReference>
<dbReference type="CDD" id="cd17917">
    <property type="entry name" value="DEXHc_RHA-like"/>
    <property type="match status" value="1"/>
</dbReference>
<sequence>MVECTEEADLELALEARGKEHTFICGLDSDFFFYKDINYIPLNQISIQTSGIHAFIARRSDLANLLGFDNDSRLVDLALLMGNDYVDSLSLDLPDEIELDNVQSIVFYLQCHEDFEVIAKNEEGKAAVKFVRSLYNFYNLEEFPLETSQPITNKNNIPMKNSTEARLLPQDMSVRDGLIRYLETNLDQIDSDSNSLFTSDELHAYKISSMPMKNLPTLLCRPTYQDMELASFIERCISRFYRTSSSLLIKATPPDALLNRIDFFSAIASLRENVTEKVDTRKSPAEERTPEKVEAVRRLPIDDHETEILDDIRNNRVTIIHGETGCGKSSRVPVMLLKSPPPDGSLRKVKFFISQPRRIAAKALVERVRSCEPDLKDKFSLRMGGGWKEYESKETQASFVTTGYLVRLLANHPEKFNEMTHLVIDEVHERSVDTDLLCLLSRRLLQTNKTIRLVLMSATLATKMYRDYFSVINEPIHVGVRTFPITEYFIEDLSQFGLPSQEAKAASAIRKEIESKKCVTAPKSAEISNRFALTARLATIVGEPGSSVLIFVPRMGEIVSITECIESFHMTGIRYTCFPIHGDIPFEEQMNAFNDPEEDEVKVIIATNAAESSVTLPAVDHVICLGLCKQIIYNQASHRQMLTPAWISRASATQRAGRTGRVRPGNVYRLYTRRAYENYMEEFEPGEMLRIPLDSVILLLKQILHEEVIPAFMDCLEPPPLDTISRSFQSLHHWGFITEADDKADITSLGSFVSSLGVDLSLGAFIGLGIQFGVAAEAIEMAAMMSLTKTPFQITSPMWLTPDEFNVNASQTYAAKCKFDAGLYSEPLALMNALWDYVIASNKNTWCYKNKIAATRWKQAVSSRNSIRKRVADFLGVNEDKLQVQLPPRDMPRQKLLFLRLLMVWVFSDSIIECAPSKLKLSHDDSVTLSIKGKSSATLKDTHLDRILQSERHPYNIIECNEVNQTGVFEEDGIFYLPHFLNDFDFEDRLISYASEKGIEAILCYSDEGIFLYLEETKMSNGMGTFLETVTYCSSKKDIFVYDYTNKKRRGLQERACGVWAVNANPQGDFARQKQFKRIDLIQEEVGNDFGRICSSMIHELYQCNLKSKMIWHFFTQRSECRKVSKPDLEDLLGRKPLSVSENVKNSAQSIVLKRPTVSQLPESRGLHQPLFLDVPEGARILAMLASSQRKGKYMLRIPKNNSDDPEDTMNFSMAQDEIDVSKRWRRLGTSNLVYVDESVPSTAIHTTNDLYAVAANSLELQQGGLRVDGLTLLPPNPLFILLSQLSFGLEPDTPLLWSTQSEEVGTEKKVHRSYSWLVDKVKMIKTRGGDQTCVSGNASADAWVLDRLRLATVFHQNSLSMGEKLACFPERISQLCALFDGVEGDITPWESIMEESLTMENLSVWRMERKTSTNTEYNGLRRTSVSDGTNKYSTPKKDSTPARKITPGRSKKSTPAKKSPPGRSKNRKTEINSPKDKTLEHHAIRHFDSQLINPSNLLFSTTLNNGATMPAFPSTNILALVFQTFEEQVLNIRSNNKSSFKVSLNTENWDVSWYKKKNTDDTLYKARFVNDSIGDMSVVGRGKNKLPKWIKKNSERPSTIADAKACVPPNVLCPKLVESDSDGLLFESIEEALQMEAAFWLNKQFCHAGKVDTRNWYAHSIDQMIHILQKQHDGSLEQMQEEYSSNF</sequence>
<dbReference type="PROSITE" id="PS51192">
    <property type="entry name" value="HELICASE_ATP_BIND_1"/>
    <property type="match status" value="1"/>
</dbReference>
<accession>A0A1E7ENH0</accession>
<evidence type="ECO:0000256" key="2">
    <source>
        <dbReference type="ARBA" id="ARBA00022840"/>
    </source>
</evidence>